<evidence type="ECO:0000256" key="3">
    <source>
        <dbReference type="ARBA" id="ARBA00022989"/>
    </source>
</evidence>
<evidence type="ECO:0000313" key="7">
    <source>
        <dbReference type="Proteomes" id="UP000078561"/>
    </source>
</evidence>
<dbReference type="PANTHER" id="PTHR12242">
    <property type="entry name" value="OS02G0130600 PROTEIN-RELATED"/>
    <property type="match status" value="1"/>
</dbReference>
<dbReference type="InterPro" id="IPR006838">
    <property type="entry name" value="ADTRP_AIG1"/>
</dbReference>
<dbReference type="GO" id="GO:0016020">
    <property type="term" value="C:membrane"/>
    <property type="evidence" value="ECO:0007669"/>
    <property type="project" value="InterPro"/>
</dbReference>
<evidence type="ECO:0000256" key="2">
    <source>
        <dbReference type="ARBA" id="ARBA00022692"/>
    </source>
</evidence>
<evidence type="ECO:0000256" key="1">
    <source>
        <dbReference type="ARBA" id="ARBA00004127"/>
    </source>
</evidence>
<protein>
    <submittedName>
        <fullName evidence="6">Uncharacterized protein</fullName>
    </submittedName>
</protein>
<reference evidence="6" key="1">
    <citation type="submission" date="2016-04" db="EMBL/GenBank/DDBJ databases">
        <authorList>
            <person name="Evans L.H."/>
            <person name="Alamgir A."/>
            <person name="Owens N."/>
            <person name="Weber N.D."/>
            <person name="Virtaneva K."/>
            <person name="Barbian K."/>
            <person name="Babar A."/>
            <person name="Rosenke K."/>
        </authorList>
    </citation>
    <scope>NUCLEOTIDE SEQUENCE [LARGE SCALE GENOMIC DNA]</scope>
    <source>
        <strain evidence="6">CBS 101.48</strain>
    </source>
</reference>
<dbReference type="Proteomes" id="UP000078561">
    <property type="component" value="Unassembled WGS sequence"/>
</dbReference>
<keyword evidence="7" id="KW-1185">Reference proteome</keyword>
<sequence length="314" mass="36246">MGYDYKSQRLERSNWAFIRWFGFDQFEPERAVTSYWIPAKVFLGIRLLTVLYSTIIMWASLGSSAAHHQMNIYFGYFTTLTFVGLHAYLVVSFHKGVLELSTNFCVLDNSVPSCPLRMVRPKLELLLQPTNHHQLPLCVLVPHNHHIQVTPVVYWAVLNEAGDKPTALQMWVNVSVHGVSLALMMIDVIFNRMKVYTNMVVLIILNVIIYMCLSFLVHGITNVWVYPFLDWSKGVQAALMYIVVGTIFTVVFFIMLGIHDLRDWIAQMVHRAPRERISPRSMEWMALPQYDDQSALDRNVSYGEPSMTSMQQIH</sequence>
<evidence type="ECO:0000256" key="4">
    <source>
        <dbReference type="ARBA" id="ARBA00023136"/>
    </source>
</evidence>
<feature type="transmembrane region" description="Helical" evidence="5">
    <location>
        <begin position="238"/>
        <end position="258"/>
    </location>
</feature>
<dbReference type="AlphaFoldDB" id="A0A168QHZ6"/>
<dbReference type="OMA" id="QHAMNSG"/>
<dbReference type="Pfam" id="PF04750">
    <property type="entry name" value="Far-17a_AIG1"/>
    <property type="match status" value="1"/>
</dbReference>
<evidence type="ECO:0000256" key="5">
    <source>
        <dbReference type="SAM" id="Phobius"/>
    </source>
</evidence>
<feature type="transmembrane region" description="Helical" evidence="5">
    <location>
        <begin position="202"/>
        <end position="226"/>
    </location>
</feature>
<organism evidence="6">
    <name type="scientific">Absidia glauca</name>
    <name type="common">Pin mould</name>
    <dbReference type="NCBI Taxonomy" id="4829"/>
    <lineage>
        <taxon>Eukaryota</taxon>
        <taxon>Fungi</taxon>
        <taxon>Fungi incertae sedis</taxon>
        <taxon>Mucoromycota</taxon>
        <taxon>Mucoromycotina</taxon>
        <taxon>Mucoromycetes</taxon>
        <taxon>Mucorales</taxon>
        <taxon>Cunninghamellaceae</taxon>
        <taxon>Absidia</taxon>
    </lineage>
</organism>
<feature type="transmembrane region" description="Helical" evidence="5">
    <location>
        <begin position="73"/>
        <end position="91"/>
    </location>
</feature>
<dbReference type="STRING" id="4829.A0A168QHZ6"/>
<gene>
    <name evidence="6" type="primary">ABSGL_10616.1 scaffold 12033</name>
</gene>
<keyword evidence="3 5" id="KW-1133">Transmembrane helix</keyword>
<feature type="transmembrane region" description="Helical" evidence="5">
    <location>
        <begin position="41"/>
        <end position="61"/>
    </location>
</feature>
<keyword evidence="4 5" id="KW-0472">Membrane</keyword>
<dbReference type="OrthoDB" id="419711at2759"/>
<accession>A0A168QHZ6</accession>
<dbReference type="PANTHER" id="PTHR12242:SF1">
    <property type="entry name" value="MYND-TYPE DOMAIN-CONTAINING PROTEIN"/>
    <property type="match status" value="1"/>
</dbReference>
<dbReference type="GO" id="GO:0012505">
    <property type="term" value="C:endomembrane system"/>
    <property type="evidence" value="ECO:0007669"/>
    <property type="project" value="UniProtKB-SubCell"/>
</dbReference>
<comment type="subcellular location">
    <subcellularLocation>
        <location evidence="1">Endomembrane system</location>
        <topology evidence="1">Multi-pass membrane protein</topology>
    </subcellularLocation>
</comment>
<proteinExistence type="predicted"/>
<dbReference type="InParanoid" id="A0A168QHZ6"/>
<dbReference type="EMBL" id="LT554417">
    <property type="protein sequence ID" value="SAM04750.1"/>
    <property type="molecule type" value="Genomic_DNA"/>
</dbReference>
<keyword evidence="2 5" id="KW-0812">Transmembrane</keyword>
<evidence type="ECO:0000313" key="6">
    <source>
        <dbReference type="EMBL" id="SAM04750.1"/>
    </source>
</evidence>
<name>A0A168QHZ6_ABSGL</name>